<reference evidence="2" key="1">
    <citation type="submission" date="2013-10" db="EMBL/GenBank/DDBJ databases">
        <title>Genomic analysis of the causative agents of coccidiosis in chickens.</title>
        <authorList>
            <person name="Reid A.J."/>
            <person name="Blake D."/>
            <person name="Billington K."/>
            <person name="Browne H."/>
            <person name="Dunn M."/>
            <person name="Hung S."/>
            <person name="Kawahara F."/>
            <person name="Miranda-Saavedra D."/>
            <person name="Mourier T."/>
            <person name="Nagra H."/>
            <person name="Otto T.D."/>
            <person name="Rawlings N."/>
            <person name="Sanchez A."/>
            <person name="Sanders M."/>
            <person name="Subramaniam C."/>
            <person name="Tay Y."/>
            <person name="Dear P."/>
            <person name="Doerig C."/>
            <person name="Gruber A."/>
            <person name="Parkinson J."/>
            <person name="Shirley M."/>
            <person name="Wan K.L."/>
            <person name="Berriman M."/>
            <person name="Tomley F."/>
            <person name="Pain A."/>
        </authorList>
    </citation>
    <scope>NUCLEOTIDE SEQUENCE [LARGE SCALE GENOMIC DNA]</scope>
    <source>
        <strain evidence="2">Houghton</strain>
    </source>
</reference>
<proteinExistence type="predicted"/>
<evidence type="ECO:0000313" key="2">
    <source>
        <dbReference type="EMBL" id="CDI76149.1"/>
    </source>
</evidence>
<accession>U6GC44</accession>
<dbReference type="OrthoDB" id="349311at2759"/>
<feature type="region of interest" description="Disordered" evidence="1">
    <location>
        <begin position="1"/>
        <end position="28"/>
    </location>
</feature>
<dbReference type="AlphaFoldDB" id="U6GC44"/>
<name>U6GC44_EIMAC</name>
<feature type="region of interest" description="Disordered" evidence="1">
    <location>
        <begin position="201"/>
        <end position="259"/>
    </location>
</feature>
<dbReference type="RefSeq" id="XP_013253254.1">
    <property type="nucleotide sequence ID" value="XM_013397800.1"/>
</dbReference>
<dbReference type="Proteomes" id="UP000018050">
    <property type="component" value="Unassembled WGS sequence"/>
</dbReference>
<sequence length="259" mass="27791">MDRNGGGFFRIAPPGISRNRGSQGPAPYQCTSPSQTTVCPLSLQVGMELAFLASRVHKEKAGSSRKALQPAQPAQHTCPAVAEPFMPHGEELAFNPPIRVQDCNPFQQPLRPLEIRGTKVHLDPQEPAGSEGPSSCAFELSMRGRLSDLVLEGRLQGAAYAILEVDSSWVWLLSAYGLYSPKASRVVEQLLRKFGERLSTYQQDGETPPHNGLPSSANCSSSPRSSSSAGAQEAEPLAGQMRTSEDLSGSIIENSLGSF</sequence>
<dbReference type="VEuPathDB" id="ToxoDB:EAH_00016490"/>
<dbReference type="GeneID" id="25269719"/>
<organism evidence="2 3">
    <name type="scientific">Eimeria acervulina</name>
    <name type="common">Coccidian parasite</name>
    <dbReference type="NCBI Taxonomy" id="5801"/>
    <lineage>
        <taxon>Eukaryota</taxon>
        <taxon>Sar</taxon>
        <taxon>Alveolata</taxon>
        <taxon>Apicomplexa</taxon>
        <taxon>Conoidasida</taxon>
        <taxon>Coccidia</taxon>
        <taxon>Eucoccidiorida</taxon>
        <taxon>Eimeriorina</taxon>
        <taxon>Eimeriidae</taxon>
        <taxon>Eimeria</taxon>
    </lineage>
</organism>
<feature type="compositionally biased region" description="Low complexity" evidence="1">
    <location>
        <begin position="215"/>
        <end position="228"/>
    </location>
</feature>
<evidence type="ECO:0000256" key="1">
    <source>
        <dbReference type="SAM" id="MobiDB-lite"/>
    </source>
</evidence>
<keyword evidence="3" id="KW-1185">Reference proteome</keyword>
<dbReference type="EMBL" id="HG670322">
    <property type="protein sequence ID" value="CDI76149.1"/>
    <property type="molecule type" value="Genomic_DNA"/>
</dbReference>
<reference evidence="2" key="2">
    <citation type="submission" date="2013-10" db="EMBL/GenBank/DDBJ databases">
        <authorList>
            <person name="Aslett M."/>
        </authorList>
    </citation>
    <scope>NUCLEOTIDE SEQUENCE [LARGE SCALE GENOMIC DNA]</scope>
    <source>
        <strain evidence="2">Houghton</strain>
    </source>
</reference>
<gene>
    <name evidence="2" type="ORF">EAH_00016490</name>
</gene>
<protein>
    <submittedName>
        <fullName evidence="2">Uncharacterized protein</fullName>
    </submittedName>
</protein>
<evidence type="ECO:0000313" key="3">
    <source>
        <dbReference type="Proteomes" id="UP000018050"/>
    </source>
</evidence>